<dbReference type="EMBL" id="JASCZI010000646">
    <property type="protein sequence ID" value="MED6112815.1"/>
    <property type="molecule type" value="Genomic_DNA"/>
</dbReference>
<proteinExistence type="predicted"/>
<evidence type="ECO:0000313" key="1">
    <source>
        <dbReference type="EMBL" id="MED6112815.1"/>
    </source>
</evidence>
<keyword evidence="2" id="KW-1185">Reference proteome</keyword>
<name>A0ABU6QMQ5_9FABA</name>
<protein>
    <submittedName>
        <fullName evidence="1">Uncharacterized protein</fullName>
    </submittedName>
</protein>
<accession>A0ABU6QMQ5</accession>
<feature type="non-terminal residue" evidence="1">
    <location>
        <position position="1"/>
    </location>
</feature>
<evidence type="ECO:0000313" key="2">
    <source>
        <dbReference type="Proteomes" id="UP001341840"/>
    </source>
</evidence>
<gene>
    <name evidence="1" type="ORF">PIB30_065157</name>
</gene>
<dbReference type="Proteomes" id="UP001341840">
    <property type="component" value="Unassembled WGS sequence"/>
</dbReference>
<reference evidence="1 2" key="1">
    <citation type="journal article" date="2023" name="Plants (Basel)">
        <title>Bridging the Gap: Combining Genomics and Transcriptomics Approaches to Understand Stylosanthes scabra, an Orphan Legume from the Brazilian Caatinga.</title>
        <authorList>
            <person name="Ferreira-Neto J.R.C."/>
            <person name="da Silva M.D."/>
            <person name="Binneck E."/>
            <person name="de Melo N.F."/>
            <person name="da Silva R.H."/>
            <person name="de Melo A.L.T.M."/>
            <person name="Pandolfi V."/>
            <person name="Bustamante F.O."/>
            <person name="Brasileiro-Vidal A.C."/>
            <person name="Benko-Iseppon A.M."/>
        </authorList>
    </citation>
    <scope>NUCLEOTIDE SEQUENCE [LARGE SCALE GENOMIC DNA]</scope>
    <source>
        <tissue evidence="1">Leaves</tissue>
    </source>
</reference>
<organism evidence="1 2">
    <name type="scientific">Stylosanthes scabra</name>
    <dbReference type="NCBI Taxonomy" id="79078"/>
    <lineage>
        <taxon>Eukaryota</taxon>
        <taxon>Viridiplantae</taxon>
        <taxon>Streptophyta</taxon>
        <taxon>Embryophyta</taxon>
        <taxon>Tracheophyta</taxon>
        <taxon>Spermatophyta</taxon>
        <taxon>Magnoliopsida</taxon>
        <taxon>eudicotyledons</taxon>
        <taxon>Gunneridae</taxon>
        <taxon>Pentapetalae</taxon>
        <taxon>rosids</taxon>
        <taxon>fabids</taxon>
        <taxon>Fabales</taxon>
        <taxon>Fabaceae</taxon>
        <taxon>Papilionoideae</taxon>
        <taxon>50 kb inversion clade</taxon>
        <taxon>dalbergioids sensu lato</taxon>
        <taxon>Dalbergieae</taxon>
        <taxon>Pterocarpus clade</taxon>
        <taxon>Stylosanthes</taxon>
    </lineage>
</organism>
<comment type="caution">
    <text evidence="1">The sequence shown here is derived from an EMBL/GenBank/DDBJ whole genome shotgun (WGS) entry which is preliminary data.</text>
</comment>
<sequence length="58" mass="6723">ISEKVVLWKCHLNCHGSASAQHCLVKKGMDNIMVKGLSWWICVEFLDEKQNFGVWDIF</sequence>